<proteinExistence type="predicted"/>
<protein>
    <submittedName>
        <fullName evidence="1">Uncharacterized protein</fullName>
    </submittedName>
</protein>
<evidence type="ECO:0000313" key="2">
    <source>
        <dbReference type="Proteomes" id="UP001597344"/>
    </source>
</evidence>
<evidence type="ECO:0000313" key="1">
    <source>
        <dbReference type="EMBL" id="MFD2186430.1"/>
    </source>
</evidence>
<dbReference type="RefSeq" id="WP_378319404.1">
    <property type="nucleotide sequence ID" value="NZ_JBHUHY010000003.1"/>
</dbReference>
<dbReference type="Proteomes" id="UP001597344">
    <property type="component" value="Unassembled WGS sequence"/>
</dbReference>
<dbReference type="EMBL" id="JBHUHY010000003">
    <property type="protein sequence ID" value="MFD2186430.1"/>
    <property type="molecule type" value="Genomic_DNA"/>
</dbReference>
<accession>A0ABW5AV92</accession>
<comment type="caution">
    <text evidence="1">The sequence shown here is derived from an EMBL/GenBank/DDBJ whole genome shotgun (WGS) entry which is preliminary data.</text>
</comment>
<reference evidence="2" key="1">
    <citation type="journal article" date="2019" name="Int. J. Syst. Evol. Microbiol.">
        <title>The Global Catalogue of Microorganisms (GCM) 10K type strain sequencing project: providing services to taxonomists for standard genome sequencing and annotation.</title>
        <authorList>
            <consortium name="The Broad Institute Genomics Platform"/>
            <consortium name="The Broad Institute Genome Sequencing Center for Infectious Disease"/>
            <person name="Wu L."/>
            <person name="Ma J."/>
        </authorList>
    </citation>
    <scope>NUCLEOTIDE SEQUENCE [LARGE SCALE GENOMIC DNA]</scope>
    <source>
        <strain evidence="2">DT92</strain>
    </source>
</reference>
<gene>
    <name evidence="1" type="ORF">ACFSJT_06470</name>
</gene>
<sequence>MTNTFKILPTSEMKIIKKIELITSNSNDMDIVAGFIIYKRELSSKYSFTEQTKNRNSLHRPLKYLKHDEYPKDNIDQLILETIQKEFPKARLRNNLLFSTSDVEYYDKLIKRPYEEAELIIEPDFLGMEIQEPESKIITRFWRNVNIYVNHSKESIKNITFKGNCDFTNREHICDQLEYKIEFL</sequence>
<keyword evidence="2" id="KW-1185">Reference proteome</keyword>
<name>A0ABW5AV92_9FLAO</name>
<organism evidence="1 2">
    <name type="scientific">Aquimarina celericrescens</name>
    <dbReference type="NCBI Taxonomy" id="1964542"/>
    <lineage>
        <taxon>Bacteria</taxon>
        <taxon>Pseudomonadati</taxon>
        <taxon>Bacteroidota</taxon>
        <taxon>Flavobacteriia</taxon>
        <taxon>Flavobacteriales</taxon>
        <taxon>Flavobacteriaceae</taxon>
        <taxon>Aquimarina</taxon>
    </lineage>
</organism>